<reference evidence="3 4" key="1">
    <citation type="submission" date="2023-07" db="EMBL/GenBank/DDBJ databases">
        <title>Genomic Encyclopedia of Type Strains, Phase IV (KMG-IV): sequencing the most valuable type-strain genomes for metagenomic binning, comparative biology and taxonomic classification.</title>
        <authorList>
            <person name="Goeker M."/>
        </authorList>
    </citation>
    <scope>NUCLEOTIDE SEQUENCE [LARGE SCALE GENOMIC DNA]</scope>
    <source>
        <strain evidence="3 4">DSM 19092</strain>
    </source>
</reference>
<name>A0ABT9VNH0_9BACI</name>
<organism evidence="3 4">
    <name type="scientific">Aeribacillus alveayuensis</name>
    <dbReference type="NCBI Taxonomy" id="279215"/>
    <lineage>
        <taxon>Bacteria</taxon>
        <taxon>Bacillati</taxon>
        <taxon>Bacillota</taxon>
        <taxon>Bacilli</taxon>
        <taxon>Bacillales</taxon>
        <taxon>Bacillaceae</taxon>
        <taxon>Aeribacillus</taxon>
    </lineage>
</organism>
<evidence type="ECO:0000256" key="1">
    <source>
        <dbReference type="SAM" id="Coils"/>
    </source>
</evidence>
<comment type="caution">
    <text evidence="3">The sequence shown here is derived from an EMBL/GenBank/DDBJ whole genome shotgun (WGS) entry which is preliminary data.</text>
</comment>
<dbReference type="Proteomes" id="UP001225646">
    <property type="component" value="Unassembled WGS sequence"/>
</dbReference>
<proteinExistence type="predicted"/>
<keyword evidence="4" id="KW-1185">Reference proteome</keyword>
<dbReference type="EMBL" id="JAUSTR010000004">
    <property type="protein sequence ID" value="MDQ0162513.1"/>
    <property type="molecule type" value="Genomic_DNA"/>
</dbReference>
<evidence type="ECO:0000259" key="2">
    <source>
        <dbReference type="PROSITE" id="PS50010"/>
    </source>
</evidence>
<keyword evidence="1" id="KW-0175">Coiled coil</keyword>
<evidence type="ECO:0000313" key="3">
    <source>
        <dbReference type="EMBL" id="MDQ0162513.1"/>
    </source>
</evidence>
<dbReference type="PROSITE" id="PS50010">
    <property type="entry name" value="DH_2"/>
    <property type="match status" value="1"/>
</dbReference>
<sequence length="413" mass="50105">MVIQKIPQEKRKLILLNLEQYEHQLNGFQDSLKQVMIHLKDYEAFEHSLKQSLQKQVIIMDHKQNQKPIPDIDKNQSLKKQLKQKADRIKAFEKNEQQLKKQIKQLKHTIASLQASLNQKKSELFHHHFEEKKQTQIIQEQKKKIQTIQQQADQMRKELELKNLVIKSHCHFIQFWIGDFMKNTPFFAMNEKSKKWLAAIEEMIQTLTQHINMLELSLADLQKGIQAQEHQLYKRKLINMLWPIWNQDKADEQNEKLLQLNNTVEKIQADLLEYKNMLFEMENAFSNYQKKEEILREKMEQFVQYFQDFENNKEHEFQEKLEKLNTSFNEKEQEYRKKELEYQNEIEQINDELQELKKREEQYKKIIQQLNSSLREATLKLNQSYQEENQIKAPSHERNHTTVINPFKYSRKK</sequence>
<dbReference type="InterPro" id="IPR000219">
    <property type="entry name" value="DH_dom"/>
</dbReference>
<feature type="coiled-coil region" evidence="1">
    <location>
        <begin position="75"/>
        <end position="165"/>
    </location>
</feature>
<gene>
    <name evidence="3" type="ORF">J2S06_001590</name>
</gene>
<feature type="domain" description="DH" evidence="2">
    <location>
        <begin position="195"/>
        <end position="373"/>
    </location>
</feature>
<accession>A0ABT9VNH0</accession>
<protein>
    <submittedName>
        <fullName evidence="3">Chromosome segregation ATPase</fullName>
    </submittedName>
</protein>
<feature type="coiled-coil region" evidence="1">
    <location>
        <begin position="197"/>
        <end position="387"/>
    </location>
</feature>
<evidence type="ECO:0000313" key="4">
    <source>
        <dbReference type="Proteomes" id="UP001225646"/>
    </source>
</evidence>
<dbReference type="RefSeq" id="WP_419151921.1">
    <property type="nucleotide sequence ID" value="NZ_JAUSTR010000004.1"/>
</dbReference>